<keyword evidence="1" id="KW-1133">Transmembrane helix</keyword>
<feature type="transmembrane region" description="Helical" evidence="1">
    <location>
        <begin position="6"/>
        <end position="24"/>
    </location>
</feature>
<dbReference type="EMBL" id="LT629732">
    <property type="protein sequence ID" value="SDR71804.1"/>
    <property type="molecule type" value="Genomic_DNA"/>
</dbReference>
<proteinExistence type="predicted"/>
<reference evidence="2 3" key="1">
    <citation type="submission" date="2016-10" db="EMBL/GenBank/DDBJ databases">
        <authorList>
            <person name="de Groot N.N."/>
        </authorList>
    </citation>
    <scope>NUCLEOTIDE SEQUENCE [LARGE SCALE GENOMIC DNA]</scope>
    <source>
        <strain evidence="2 3">DSM 22024</strain>
    </source>
</reference>
<feature type="transmembrane region" description="Helical" evidence="1">
    <location>
        <begin position="36"/>
        <end position="55"/>
    </location>
</feature>
<feature type="transmembrane region" description="Helical" evidence="1">
    <location>
        <begin position="101"/>
        <end position="124"/>
    </location>
</feature>
<feature type="transmembrane region" description="Helical" evidence="1">
    <location>
        <begin position="130"/>
        <end position="152"/>
    </location>
</feature>
<dbReference type="AlphaFoldDB" id="A0A1H1LB73"/>
<evidence type="ECO:0000313" key="3">
    <source>
        <dbReference type="Proteomes" id="UP000198983"/>
    </source>
</evidence>
<feature type="transmembrane region" description="Helical" evidence="1">
    <location>
        <begin position="75"/>
        <end position="94"/>
    </location>
</feature>
<keyword evidence="1" id="KW-0812">Transmembrane</keyword>
<dbReference type="Pfam" id="PF20589">
    <property type="entry name" value="DUF6790"/>
    <property type="match status" value="1"/>
</dbReference>
<dbReference type="Proteomes" id="UP000198983">
    <property type="component" value="Chromosome I"/>
</dbReference>
<sequence>MAYFTFTMAAIVVGALVHTLVDHSPQRRTRPRVIELWLLWFVVGGGVWSIFGGLSHLGPNSGEVAASVGYARSFFQWRVGWADIAVGVLGVGCVRKRDSWLTAAVVALTVVYWGDAVGHVMQLIAHDNTATANVGAIPVDVLQPLVAVVLLVEYRRHQPAAGRTTTGPKVAD</sequence>
<gene>
    <name evidence="2" type="ORF">SAMN04489717_0236</name>
</gene>
<keyword evidence="1" id="KW-0472">Membrane</keyword>
<dbReference type="InterPro" id="IPR046740">
    <property type="entry name" value="DUF6790"/>
</dbReference>
<keyword evidence="3" id="KW-1185">Reference proteome</keyword>
<evidence type="ECO:0000313" key="2">
    <source>
        <dbReference type="EMBL" id="SDR71804.1"/>
    </source>
</evidence>
<protein>
    <recommendedName>
        <fullName evidence="4">Integral membrane protein</fullName>
    </recommendedName>
</protein>
<evidence type="ECO:0008006" key="4">
    <source>
        <dbReference type="Google" id="ProtNLM"/>
    </source>
</evidence>
<accession>A0A1H1LB73</accession>
<name>A0A1H1LB73_9ACTN</name>
<dbReference type="RefSeq" id="WP_092649745.1">
    <property type="nucleotide sequence ID" value="NZ_LT629732.1"/>
</dbReference>
<organism evidence="2 3">
    <name type="scientific">Actinopolymorpha singaporensis</name>
    <dbReference type="NCBI Taxonomy" id="117157"/>
    <lineage>
        <taxon>Bacteria</taxon>
        <taxon>Bacillati</taxon>
        <taxon>Actinomycetota</taxon>
        <taxon>Actinomycetes</taxon>
        <taxon>Propionibacteriales</taxon>
        <taxon>Actinopolymorphaceae</taxon>
        <taxon>Actinopolymorpha</taxon>
    </lineage>
</organism>
<evidence type="ECO:0000256" key="1">
    <source>
        <dbReference type="SAM" id="Phobius"/>
    </source>
</evidence>
<dbReference type="OrthoDB" id="281633at2"/>